<dbReference type="EMBL" id="DRUY01000117">
    <property type="protein sequence ID" value="HHI65577.1"/>
    <property type="molecule type" value="Genomic_DNA"/>
</dbReference>
<accession>A0A7C5KC78</accession>
<dbReference type="Gene3D" id="2.40.50.140">
    <property type="entry name" value="Nucleic acid-binding proteins"/>
    <property type="match status" value="1"/>
</dbReference>
<evidence type="ECO:0000259" key="1">
    <source>
        <dbReference type="Pfam" id="PF11967"/>
    </source>
</evidence>
<evidence type="ECO:0000313" key="2">
    <source>
        <dbReference type="EMBL" id="HHI65577.1"/>
    </source>
</evidence>
<proteinExistence type="predicted"/>
<reference evidence="2" key="1">
    <citation type="journal article" date="2020" name="mSystems">
        <title>Genome- and Community-Level Interaction Insights into Carbon Utilization and Element Cycling Functions of Hydrothermarchaeota in Hydrothermal Sediment.</title>
        <authorList>
            <person name="Zhou Z."/>
            <person name="Liu Y."/>
            <person name="Xu W."/>
            <person name="Pan J."/>
            <person name="Luo Z.H."/>
            <person name="Li M."/>
        </authorList>
    </citation>
    <scope>NUCLEOTIDE SEQUENCE [LARGE SCALE GENOMIC DNA]</scope>
    <source>
        <strain evidence="2">SpSt-1019</strain>
    </source>
</reference>
<dbReference type="Pfam" id="PF11967">
    <property type="entry name" value="RecO_N"/>
    <property type="match status" value="1"/>
</dbReference>
<gene>
    <name evidence="2" type="ORF">ENL70_03385</name>
</gene>
<comment type="caution">
    <text evidence="2">The sequence shown here is derived from an EMBL/GenBank/DDBJ whole genome shotgun (WGS) entry which is preliminary data.</text>
</comment>
<protein>
    <recommendedName>
        <fullName evidence="1">DNA replication/recombination mediator RecO N-terminal domain-containing protein</fullName>
    </recommendedName>
</protein>
<sequence length="178" mass="20682">MINCGIFLRSYPVRENSFIFKILTNSQGSVPALLRGSKKRVFSKLIFPGSLIDVELIKTRGEIMILNDYKVIKSPMITSFRQSILLSLYLEVLDKIAKGAFESVQRVFKNIILDDETQFKDLNWLIRCLNEEFYYAGFLDKFSHEKCTGDLKTLKKQIIETLGYLPKSLKLIEKEYHE</sequence>
<dbReference type="InterPro" id="IPR012340">
    <property type="entry name" value="NA-bd_OB-fold"/>
</dbReference>
<name>A0A7C5KC78_9BACT</name>
<dbReference type="InterPro" id="IPR022572">
    <property type="entry name" value="DNA_rep/recomb_RecO_N"/>
</dbReference>
<organism evidence="2">
    <name type="scientific">Thermodesulfobium narugense</name>
    <dbReference type="NCBI Taxonomy" id="184064"/>
    <lineage>
        <taxon>Bacteria</taxon>
        <taxon>Pseudomonadati</taxon>
        <taxon>Thermodesulfobiota</taxon>
        <taxon>Thermodesulfobiia</taxon>
        <taxon>Thermodesulfobiales</taxon>
        <taxon>Thermodesulfobiaceae</taxon>
        <taxon>Thermodesulfobium</taxon>
    </lineage>
</organism>
<dbReference type="AlphaFoldDB" id="A0A7C5KC78"/>
<dbReference type="SUPFAM" id="SSF50249">
    <property type="entry name" value="Nucleic acid-binding proteins"/>
    <property type="match status" value="1"/>
</dbReference>
<feature type="domain" description="DNA replication/recombination mediator RecO N-terminal" evidence="1">
    <location>
        <begin position="5"/>
        <end position="74"/>
    </location>
</feature>